<dbReference type="EMBL" id="SRLO01000304">
    <property type="protein sequence ID" value="TNN61972.1"/>
    <property type="molecule type" value="Genomic_DNA"/>
</dbReference>
<dbReference type="AlphaFoldDB" id="A0A4Z2HB16"/>
<keyword evidence="2" id="KW-1185">Reference proteome</keyword>
<proteinExistence type="predicted"/>
<protein>
    <submittedName>
        <fullName evidence="1">Uncharacterized protein</fullName>
    </submittedName>
</protein>
<sequence length="273" mass="29976">MEARPFILSRWCCVIRESSSISSRTLRAQSRTCVLSIRSWTMPSFSSSLIRSVSLGEDTAGSYDNNCRLSLGKATRDWESEEREMVQKEARVRRSSASGSSVASLRFSKLILSLGLWFQANSTASWKKSSTSGIKSSSSVGSETKTFSLLLDHAPAFRIFMLTESAAGGTHRDVAHSRLKRLNKVSSCSTYFSESCNKRTEEVMVSAVATMSARPALMMCSSRSFSMGSMPLGTLSMRENIRCSSVMEGRAKIPLEEAAYESCSIKLAGDELL</sequence>
<evidence type="ECO:0000313" key="1">
    <source>
        <dbReference type="EMBL" id="TNN61972.1"/>
    </source>
</evidence>
<dbReference type="Proteomes" id="UP000314294">
    <property type="component" value="Unassembled WGS sequence"/>
</dbReference>
<name>A0A4Z2HB16_9TELE</name>
<accession>A0A4Z2HB16</accession>
<comment type="caution">
    <text evidence="1">The sequence shown here is derived from an EMBL/GenBank/DDBJ whole genome shotgun (WGS) entry which is preliminary data.</text>
</comment>
<gene>
    <name evidence="1" type="ORF">EYF80_027807</name>
</gene>
<reference evidence="1 2" key="1">
    <citation type="submission" date="2019-03" db="EMBL/GenBank/DDBJ databases">
        <title>First draft genome of Liparis tanakae, snailfish: a comprehensive survey of snailfish specific genes.</title>
        <authorList>
            <person name="Kim W."/>
            <person name="Song I."/>
            <person name="Jeong J.-H."/>
            <person name="Kim D."/>
            <person name="Kim S."/>
            <person name="Ryu S."/>
            <person name="Song J.Y."/>
            <person name="Lee S.K."/>
        </authorList>
    </citation>
    <scope>NUCLEOTIDE SEQUENCE [LARGE SCALE GENOMIC DNA]</scope>
    <source>
        <tissue evidence="1">Muscle</tissue>
    </source>
</reference>
<evidence type="ECO:0000313" key="2">
    <source>
        <dbReference type="Proteomes" id="UP000314294"/>
    </source>
</evidence>
<organism evidence="1 2">
    <name type="scientific">Liparis tanakae</name>
    <name type="common">Tanaka's snailfish</name>
    <dbReference type="NCBI Taxonomy" id="230148"/>
    <lineage>
        <taxon>Eukaryota</taxon>
        <taxon>Metazoa</taxon>
        <taxon>Chordata</taxon>
        <taxon>Craniata</taxon>
        <taxon>Vertebrata</taxon>
        <taxon>Euteleostomi</taxon>
        <taxon>Actinopterygii</taxon>
        <taxon>Neopterygii</taxon>
        <taxon>Teleostei</taxon>
        <taxon>Neoteleostei</taxon>
        <taxon>Acanthomorphata</taxon>
        <taxon>Eupercaria</taxon>
        <taxon>Perciformes</taxon>
        <taxon>Cottioidei</taxon>
        <taxon>Cottales</taxon>
        <taxon>Liparidae</taxon>
        <taxon>Liparis</taxon>
    </lineage>
</organism>